<dbReference type="AlphaFoldDB" id="A0A1J8QIQ6"/>
<organism evidence="1 2">
    <name type="scientific">Rhizopogon vesiculosus</name>
    <dbReference type="NCBI Taxonomy" id="180088"/>
    <lineage>
        <taxon>Eukaryota</taxon>
        <taxon>Fungi</taxon>
        <taxon>Dikarya</taxon>
        <taxon>Basidiomycota</taxon>
        <taxon>Agaricomycotina</taxon>
        <taxon>Agaricomycetes</taxon>
        <taxon>Agaricomycetidae</taxon>
        <taxon>Boletales</taxon>
        <taxon>Suillineae</taxon>
        <taxon>Rhizopogonaceae</taxon>
        <taxon>Rhizopogon</taxon>
    </lineage>
</organism>
<accession>A0A1J8QIQ6</accession>
<dbReference type="Proteomes" id="UP000183567">
    <property type="component" value="Unassembled WGS sequence"/>
</dbReference>
<reference evidence="1 2" key="1">
    <citation type="submission" date="2016-03" db="EMBL/GenBank/DDBJ databases">
        <title>Comparative genomics of the ectomycorrhizal sister species Rhizopogon vinicolor and Rhizopogon vesiculosus (Basidiomycota: Boletales) reveals a divergence of the mating type B locus.</title>
        <authorList>
            <person name="Mujic A.B."/>
            <person name="Kuo A."/>
            <person name="Tritt A."/>
            <person name="Lipzen A."/>
            <person name="Chen C."/>
            <person name="Johnson J."/>
            <person name="Sharma A."/>
            <person name="Barry K."/>
            <person name="Grigoriev I.V."/>
            <person name="Spatafora J.W."/>
        </authorList>
    </citation>
    <scope>NUCLEOTIDE SEQUENCE [LARGE SCALE GENOMIC DNA]</scope>
    <source>
        <strain evidence="1 2">AM-OR11-056</strain>
    </source>
</reference>
<keyword evidence="2" id="KW-1185">Reference proteome</keyword>
<evidence type="ECO:0000313" key="1">
    <source>
        <dbReference type="EMBL" id="OJA19811.1"/>
    </source>
</evidence>
<name>A0A1J8QIQ6_9AGAM</name>
<gene>
    <name evidence="1" type="ORF">AZE42_12521</name>
</gene>
<protein>
    <submittedName>
        <fullName evidence="1">Uncharacterized protein</fullName>
    </submittedName>
</protein>
<evidence type="ECO:0000313" key="2">
    <source>
        <dbReference type="Proteomes" id="UP000183567"/>
    </source>
</evidence>
<dbReference type="EMBL" id="LVVM01000870">
    <property type="protein sequence ID" value="OJA19811.1"/>
    <property type="molecule type" value="Genomic_DNA"/>
</dbReference>
<sequence>MAIKRASPRFNSLSRFVSIYRNFPTQFDSIPLATTLAAERSRDKES</sequence>
<comment type="caution">
    <text evidence="1">The sequence shown here is derived from an EMBL/GenBank/DDBJ whole genome shotgun (WGS) entry which is preliminary data.</text>
</comment>
<proteinExistence type="predicted"/>